<organism evidence="3 4">
    <name type="scientific">Malus domestica</name>
    <name type="common">Apple</name>
    <name type="synonym">Pyrus malus</name>
    <dbReference type="NCBI Taxonomy" id="3750"/>
    <lineage>
        <taxon>Eukaryota</taxon>
        <taxon>Viridiplantae</taxon>
        <taxon>Streptophyta</taxon>
        <taxon>Embryophyta</taxon>
        <taxon>Tracheophyta</taxon>
        <taxon>Spermatophyta</taxon>
        <taxon>Magnoliopsida</taxon>
        <taxon>eudicotyledons</taxon>
        <taxon>Gunneridae</taxon>
        <taxon>Pentapetalae</taxon>
        <taxon>rosids</taxon>
        <taxon>fabids</taxon>
        <taxon>Rosales</taxon>
        <taxon>Rosaceae</taxon>
        <taxon>Amygdaloideae</taxon>
        <taxon>Maleae</taxon>
        <taxon>Malus</taxon>
    </lineage>
</organism>
<dbReference type="SMART" id="SM00473">
    <property type="entry name" value="PAN_AP"/>
    <property type="match status" value="1"/>
</dbReference>
<accession>A0A498JV10</accession>
<evidence type="ECO:0000313" key="4">
    <source>
        <dbReference type="Proteomes" id="UP000290289"/>
    </source>
</evidence>
<dbReference type="InterPro" id="IPR003609">
    <property type="entry name" value="Pan_app"/>
</dbReference>
<comment type="caution">
    <text evidence="3">The sequence shown here is derived from an EMBL/GenBank/DDBJ whole genome shotgun (WGS) entry which is preliminary data.</text>
</comment>
<dbReference type="EMBL" id="RDQH01000331">
    <property type="protein sequence ID" value="RXH99300.1"/>
    <property type="molecule type" value="Genomic_DNA"/>
</dbReference>
<keyword evidence="1" id="KW-0812">Transmembrane</keyword>
<dbReference type="CDD" id="cd01098">
    <property type="entry name" value="PAN_AP_plant"/>
    <property type="match status" value="1"/>
</dbReference>
<reference evidence="3 4" key="1">
    <citation type="submission" date="2018-10" db="EMBL/GenBank/DDBJ databases">
        <title>A high-quality apple genome assembly.</title>
        <authorList>
            <person name="Hu J."/>
        </authorList>
    </citation>
    <scope>NUCLEOTIDE SEQUENCE [LARGE SCALE GENOMIC DNA]</scope>
    <source>
        <strain evidence="4">cv. HFTH1</strain>
        <tissue evidence="3">Young leaf</tissue>
    </source>
</reference>
<dbReference type="PROSITE" id="PS50948">
    <property type="entry name" value="PAN"/>
    <property type="match status" value="1"/>
</dbReference>
<evidence type="ECO:0000259" key="2">
    <source>
        <dbReference type="PROSITE" id="PS50948"/>
    </source>
</evidence>
<keyword evidence="1" id="KW-0472">Membrane</keyword>
<proteinExistence type="predicted"/>
<dbReference type="Proteomes" id="UP000290289">
    <property type="component" value="Chromosome 5"/>
</dbReference>
<dbReference type="Pfam" id="PF08276">
    <property type="entry name" value="PAN_2"/>
    <property type="match status" value="1"/>
</dbReference>
<dbReference type="PANTHER" id="PTHR32444">
    <property type="entry name" value="BULB-TYPE LECTIN DOMAIN-CONTAINING PROTEIN"/>
    <property type="match status" value="1"/>
</dbReference>
<keyword evidence="1" id="KW-1133">Transmembrane helix</keyword>
<sequence length="213" mass="24110">MFSVTHIFPYYCICKDSGLRFQSNVKHLQRTVSDVSKFSAFDFESNGRLFLITKLQSHFLPTKFTDTLHLSFSRKRIRVQMGFGNETIGNFHELIEKLGAEECKIRCLNNCSCQAYAQVNNIGCLVWSSDLIDIQEFSSGGNDLYIRLAHGALDEGKPVKLIASVTAVGFITILSAIAFGVHKLRAKKPYITSMHNFTRTYLLIDIHYSITLL</sequence>
<dbReference type="PANTHER" id="PTHR32444:SF66">
    <property type="entry name" value="NON-SPECIFIC SERINE_THREONINE PROTEIN KINASE"/>
    <property type="match status" value="1"/>
</dbReference>
<name>A0A498JV10_MALDO</name>
<protein>
    <recommendedName>
        <fullName evidence="2">Apple domain-containing protein</fullName>
    </recommendedName>
</protein>
<keyword evidence="4" id="KW-1185">Reference proteome</keyword>
<feature type="transmembrane region" description="Helical" evidence="1">
    <location>
        <begin position="161"/>
        <end position="181"/>
    </location>
</feature>
<dbReference type="AlphaFoldDB" id="A0A498JV10"/>
<evidence type="ECO:0000256" key="1">
    <source>
        <dbReference type="SAM" id="Phobius"/>
    </source>
</evidence>
<evidence type="ECO:0000313" key="3">
    <source>
        <dbReference type="EMBL" id="RXH99300.1"/>
    </source>
</evidence>
<gene>
    <name evidence="3" type="ORF">DVH24_011625</name>
</gene>
<feature type="domain" description="Apple" evidence="2">
    <location>
        <begin position="73"/>
        <end position="149"/>
    </location>
</feature>